<dbReference type="GO" id="GO:0005886">
    <property type="term" value="C:plasma membrane"/>
    <property type="evidence" value="ECO:0007669"/>
    <property type="project" value="UniProtKB-SubCell"/>
</dbReference>
<dbReference type="GO" id="GO:0046943">
    <property type="term" value="F:carboxylic acid transmembrane transporter activity"/>
    <property type="evidence" value="ECO:0007669"/>
    <property type="project" value="TreeGrafter"/>
</dbReference>
<dbReference type="RefSeq" id="WP_093618269.1">
    <property type="nucleotide sequence ID" value="NZ_FNFF01000034.1"/>
</dbReference>
<dbReference type="Pfam" id="PF07690">
    <property type="entry name" value="MFS_1"/>
    <property type="match status" value="1"/>
</dbReference>
<feature type="transmembrane region" description="Helical" evidence="5">
    <location>
        <begin position="24"/>
        <end position="46"/>
    </location>
</feature>
<feature type="transmembrane region" description="Helical" evidence="5">
    <location>
        <begin position="119"/>
        <end position="136"/>
    </location>
</feature>
<feature type="transmembrane region" description="Helical" evidence="5">
    <location>
        <begin position="89"/>
        <end position="107"/>
    </location>
</feature>
<feature type="transmembrane region" description="Helical" evidence="5">
    <location>
        <begin position="148"/>
        <end position="168"/>
    </location>
</feature>
<feature type="transmembrane region" description="Helical" evidence="5">
    <location>
        <begin position="267"/>
        <end position="288"/>
    </location>
</feature>
<keyword evidence="2 5" id="KW-0812">Transmembrane</keyword>
<dbReference type="OrthoDB" id="9109650at2"/>
<dbReference type="InterPro" id="IPR020846">
    <property type="entry name" value="MFS_dom"/>
</dbReference>
<dbReference type="SUPFAM" id="SSF103473">
    <property type="entry name" value="MFS general substrate transporter"/>
    <property type="match status" value="1"/>
</dbReference>
<dbReference type="PANTHER" id="PTHR23508">
    <property type="entry name" value="CARBOXYLIC ACID TRANSPORTER PROTEIN HOMOLOG"/>
    <property type="match status" value="1"/>
</dbReference>
<evidence type="ECO:0000256" key="4">
    <source>
        <dbReference type="ARBA" id="ARBA00023136"/>
    </source>
</evidence>
<comment type="subcellular location">
    <subcellularLocation>
        <location evidence="1">Cell membrane</location>
        <topology evidence="1">Multi-pass membrane protein</topology>
    </subcellularLocation>
</comment>
<feature type="transmembrane region" description="Helical" evidence="5">
    <location>
        <begin position="174"/>
        <end position="195"/>
    </location>
</feature>
<dbReference type="Proteomes" id="UP000199155">
    <property type="component" value="Unassembled WGS sequence"/>
</dbReference>
<dbReference type="PANTHER" id="PTHR23508:SF10">
    <property type="entry name" value="CARBOXYLIC ACID TRANSPORTER PROTEIN HOMOLOG"/>
    <property type="match status" value="1"/>
</dbReference>
<feature type="transmembrane region" description="Helical" evidence="5">
    <location>
        <begin position="319"/>
        <end position="346"/>
    </location>
</feature>
<evidence type="ECO:0000259" key="6">
    <source>
        <dbReference type="PROSITE" id="PS50850"/>
    </source>
</evidence>
<protein>
    <submittedName>
        <fullName evidence="7">MFS transporter, AAHS family, 4-hydroxybenzoate transporter</fullName>
    </submittedName>
</protein>
<dbReference type="EMBL" id="FNFF01000034">
    <property type="protein sequence ID" value="SDL39583.1"/>
    <property type="molecule type" value="Genomic_DNA"/>
</dbReference>
<dbReference type="InterPro" id="IPR011701">
    <property type="entry name" value="MFS"/>
</dbReference>
<keyword evidence="4 5" id="KW-0472">Membrane</keyword>
<name>A0A1G9JRM0_9ACTN</name>
<dbReference type="InterPro" id="IPR036259">
    <property type="entry name" value="MFS_trans_sf"/>
</dbReference>
<dbReference type="PROSITE" id="PS50850">
    <property type="entry name" value="MFS"/>
    <property type="match status" value="1"/>
</dbReference>
<feature type="transmembrane region" description="Helical" evidence="5">
    <location>
        <begin position="295"/>
        <end position="313"/>
    </location>
</feature>
<proteinExistence type="predicted"/>
<evidence type="ECO:0000256" key="2">
    <source>
        <dbReference type="ARBA" id="ARBA00022692"/>
    </source>
</evidence>
<evidence type="ECO:0000256" key="5">
    <source>
        <dbReference type="SAM" id="Phobius"/>
    </source>
</evidence>
<dbReference type="AlphaFoldDB" id="A0A1G9JRM0"/>
<evidence type="ECO:0000256" key="3">
    <source>
        <dbReference type="ARBA" id="ARBA00022989"/>
    </source>
</evidence>
<keyword evidence="8" id="KW-1185">Reference proteome</keyword>
<feature type="transmembrane region" description="Helical" evidence="5">
    <location>
        <begin position="385"/>
        <end position="406"/>
    </location>
</feature>
<feature type="transmembrane region" description="Helical" evidence="5">
    <location>
        <begin position="58"/>
        <end position="77"/>
    </location>
</feature>
<keyword evidence="3 5" id="KW-1133">Transmembrane helix</keyword>
<feature type="domain" description="Major facilitator superfamily (MFS) profile" evidence="6">
    <location>
        <begin position="24"/>
        <end position="409"/>
    </location>
</feature>
<sequence>MTTTHQHPPPPTTGTDHHPARWGIVALAFLTILLDGYDTAALGFAVPTIAEQWNLDESAFTPALAITNLGVVIGYLCSGRAAARFGHKHLVVTGTAAFAAGSALTAPADTMTTLCAARLLTALGLGIVLPSCVALAADNVPPARRETVSIAVVLAIAVGAVIGGLASTPLVETYGWTSLFWAGAALPALLVPLLARGLPSDPTPRTTAPTHTTDPAIRRLFAHGTAKWTILLWCLALLMYATNYALLTWLPTLLTRGYGFTAAQAPIGVSMIATGGVLGGLILIPLCSRFGTARALAAMVVAGAAFLITAAQADASRTILLALLTAAGAGIVAGVLGQTALAVALYPTTTRTTGIACAAALGRIGSIIGPAACGGLLALDIPSRTILLLSALPVTLGAVLAFTFVLRAHRTAKPARPDSE</sequence>
<feature type="transmembrane region" description="Helical" evidence="5">
    <location>
        <begin position="228"/>
        <end position="247"/>
    </location>
</feature>
<accession>A0A1G9JRM0</accession>
<feature type="transmembrane region" description="Helical" evidence="5">
    <location>
        <begin position="358"/>
        <end position="379"/>
    </location>
</feature>
<evidence type="ECO:0000313" key="8">
    <source>
        <dbReference type="Proteomes" id="UP000199155"/>
    </source>
</evidence>
<dbReference type="STRING" id="417292.SAMN05421806_1347"/>
<evidence type="ECO:0000256" key="1">
    <source>
        <dbReference type="ARBA" id="ARBA00004651"/>
    </source>
</evidence>
<organism evidence="7 8">
    <name type="scientific">Streptomyces indicus</name>
    <dbReference type="NCBI Taxonomy" id="417292"/>
    <lineage>
        <taxon>Bacteria</taxon>
        <taxon>Bacillati</taxon>
        <taxon>Actinomycetota</taxon>
        <taxon>Actinomycetes</taxon>
        <taxon>Kitasatosporales</taxon>
        <taxon>Streptomycetaceae</taxon>
        <taxon>Streptomyces</taxon>
    </lineage>
</organism>
<gene>
    <name evidence="7" type="ORF">SAMN05421806_1347</name>
</gene>
<dbReference type="Gene3D" id="1.20.1250.20">
    <property type="entry name" value="MFS general substrate transporter like domains"/>
    <property type="match status" value="2"/>
</dbReference>
<reference evidence="7 8" key="1">
    <citation type="submission" date="2016-10" db="EMBL/GenBank/DDBJ databases">
        <authorList>
            <person name="de Groot N.N."/>
        </authorList>
    </citation>
    <scope>NUCLEOTIDE SEQUENCE [LARGE SCALE GENOMIC DNA]</scope>
    <source>
        <strain evidence="7 8">CGMCC 4.5727</strain>
    </source>
</reference>
<evidence type="ECO:0000313" key="7">
    <source>
        <dbReference type="EMBL" id="SDL39583.1"/>
    </source>
</evidence>